<evidence type="ECO:0000313" key="5">
    <source>
        <dbReference type="Proteomes" id="UP000682693"/>
    </source>
</evidence>
<dbReference type="RefSeq" id="YP_010769103.1">
    <property type="nucleotide sequence ID" value="NC_073878.1"/>
</dbReference>
<dbReference type="GO" id="GO:0019028">
    <property type="term" value="C:viral capsid"/>
    <property type="evidence" value="ECO:0007669"/>
    <property type="project" value="UniProtKB-KW"/>
</dbReference>
<dbReference type="GeneID" id="80398022"/>
<accession>A0A8S5L571</accession>
<evidence type="ECO:0000256" key="2">
    <source>
        <dbReference type="ARBA" id="ARBA00022561"/>
    </source>
</evidence>
<proteinExistence type="predicted"/>
<keyword evidence="2 4" id="KW-0167">Capsid protein</keyword>
<evidence type="ECO:0000256" key="1">
    <source>
        <dbReference type="ARBA" id="ARBA00004328"/>
    </source>
</evidence>
<reference evidence="4" key="1">
    <citation type="submission" date="2020-09" db="EMBL/GenBank/DDBJ databases">
        <title>Leviviricetes taxonomy.</title>
        <authorList>
            <person name="Stockdale S.R."/>
            <person name="Callanan J."/>
            <person name="Adriaenssens E.M."/>
            <person name="Kuhn J.H."/>
            <person name="Rumnieks J."/>
            <person name="Shkoporov A."/>
            <person name="Draper L.A."/>
            <person name="Ross P."/>
            <person name="Hill C."/>
        </authorList>
    </citation>
    <scope>NUCLEOTIDE SEQUENCE</scope>
</reference>
<keyword evidence="5" id="KW-1185">Reference proteome</keyword>
<comment type="subcellular location">
    <subcellularLocation>
        <location evidence="1">Virion</location>
    </subcellularLocation>
</comment>
<name>A0A8S5L571_9VIRU</name>
<sequence>MPAFGSDITINDGANTPVAKTFNPMQRDNLVAMYAEKSSGIPIGYVGLSVSNRAPTDLAKGVYKVRIKMYKPTLDVTSPSTGSGIQPAPSVAYTLQAVTDFFLPARSTLQERKDLLALQFNALNHATIKDVVWNLSNIF</sequence>
<dbReference type="EMBL" id="BK014182">
    <property type="protein sequence ID" value="DAD52707.1"/>
    <property type="molecule type" value="Genomic_RNA"/>
</dbReference>
<protein>
    <submittedName>
        <fullName evidence="4">Coat protein</fullName>
    </submittedName>
</protein>
<dbReference type="KEGG" id="vg:80398022"/>
<evidence type="ECO:0000313" key="4">
    <source>
        <dbReference type="EMBL" id="DAD52707.1"/>
    </source>
</evidence>
<gene>
    <name evidence="4" type="primary">SRR7976310_8_4</name>
</gene>
<keyword evidence="3" id="KW-0946">Virion</keyword>
<evidence type="ECO:0000256" key="3">
    <source>
        <dbReference type="ARBA" id="ARBA00022844"/>
    </source>
</evidence>
<dbReference type="InterPro" id="IPR015954">
    <property type="entry name" value="Phage_RNA-type_capsid"/>
</dbReference>
<dbReference type="Gene3D" id="3.30.380.10">
    <property type="entry name" value="MS2 Viral Coat Protein"/>
    <property type="match status" value="1"/>
</dbReference>
<dbReference type="Proteomes" id="UP000682693">
    <property type="component" value="Segment"/>
</dbReference>
<organism evidence="4 5">
    <name type="scientific">ssRNA phage SRR7976310_8</name>
    <dbReference type="NCBI Taxonomy" id="2786686"/>
    <lineage>
        <taxon>Viruses</taxon>
        <taxon>Riboviria</taxon>
        <taxon>Orthornavirae</taxon>
        <taxon>Lenarviricota</taxon>
        <taxon>Leviviricetes</taxon>
        <taxon>Norzivirales</taxon>
        <taxon>Fiersviridae</taxon>
        <taxon>Blafavirus</taxon>
        <taxon>Blafavirus pelovivens</taxon>
    </lineage>
</organism>